<dbReference type="Proteomes" id="UP001229244">
    <property type="component" value="Unassembled WGS sequence"/>
</dbReference>
<dbReference type="InterPro" id="IPR029058">
    <property type="entry name" value="AB_hydrolase_fold"/>
</dbReference>
<evidence type="ECO:0000313" key="1">
    <source>
        <dbReference type="EMBL" id="MDQ0315653.1"/>
    </source>
</evidence>
<sequence>MKAASAELLILPGLGGGTPNHWYARWVDKLTTARRVDPSDPEAPDRAEWTEKLSREVAEAKRPVVLIAHSLGTVLAVQAAKETGLPGVAGAFLVAVPDLERDDMPEEVRPFGPLPRDPLPFPSMVVASRNDVWCDYERAEEFAASWGSLLIDAGDAGHLNDESGHGPWPEGLLRFAMLMKRIG</sequence>
<dbReference type="AlphaFoldDB" id="A0AAE3VP49"/>
<reference evidence="1" key="1">
    <citation type="submission" date="2023-07" db="EMBL/GenBank/DDBJ databases">
        <title>Genomic Encyclopedia of Type Strains, Phase IV (KMG-IV): sequencing the most valuable type-strain genomes for metagenomic binning, comparative biology and taxonomic classification.</title>
        <authorList>
            <person name="Goeker M."/>
        </authorList>
    </citation>
    <scope>NUCLEOTIDE SEQUENCE</scope>
    <source>
        <strain evidence="1">DSM 21202</strain>
    </source>
</reference>
<dbReference type="EMBL" id="JAUSUL010000002">
    <property type="protein sequence ID" value="MDQ0315653.1"/>
    <property type="molecule type" value="Genomic_DNA"/>
</dbReference>
<dbReference type="GO" id="GO:0016787">
    <property type="term" value="F:hydrolase activity"/>
    <property type="evidence" value="ECO:0007669"/>
    <property type="project" value="UniProtKB-KW"/>
</dbReference>
<dbReference type="InterPro" id="IPR010662">
    <property type="entry name" value="RBBP9/YdeN"/>
</dbReference>
<proteinExistence type="predicted"/>
<comment type="caution">
    <text evidence="1">The sequence shown here is derived from an EMBL/GenBank/DDBJ whole genome shotgun (WGS) entry which is preliminary data.</text>
</comment>
<dbReference type="Gene3D" id="3.40.50.1820">
    <property type="entry name" value="alpha/beta hydrolase"/>
    <property type="match status" value="1"/>
</dbReference>
<protein>
    <submittedName>
        <fullName evidence="1">Alpha/beta hydrolase family esterase</fullName>
    </submittedName>
</protein>
<dbReference type="Pfam" id="PF06821">
    <property type="entry name" value="Ser_hydrolase"/>
    <property type="match status" value="1"/>
</dbReference>
<evidence type="ECO:0000313" key="2">
    <source>
        <dbReference type="Proteomes" id="UP001229244"/>
    </source>
</evidence>
<accession>A0AAE3VP49</accession>
<gene>
    <name evidence="1" type="ORF">J2S73_002110</name>
</gene>
<keyword evidence="2" id="KW-1185">Reference proteome</keyword>
<dbReference type="RefSeq" id="WP_306885476.1">
    <property type="nucleotide sequence ID" value="NZ_JAUSUL010000002.1"/>
</dbReference>
<dbReference type="SUPFAM" id="SSF53474">
    <property type="entry name" value="alpha/beta-Hydrolases"/>
    <property type="match status" value="1"/>
</dbReference>
<keyword evidence="1" id="KW-0378">Hydrolase</keyword>
<organism evidence="1 2">
    <name type="scientific">Amorphus orientalis</name>
    <dbReference type="NCBI Taxonomy" id="649198"/>
    <lineage>
        <taxon>Bacteria</taxon>
        <taxon>Pseudomonadati</taxon>
        <taxon>Pseudomonadota</taxon>
        <taxon>Alphaproteobacteria</taxon>
        <taxon>Hyphomicrobiales</taxon>
        <taxon>Amorphaceae</taxon>
        <taxon>Amorphus</taxon>
    </lineage>
</organism>
<name>A0AAE3VP49_9HYPH</name>